<dbReference type="EMBL" id="MCFK01001477">
    <property type="protein sequence ID" value="RKF64956.1"/>
    <property type="molecule type" value="Genomic_DNA"/>
</dbReference>
<organism evidence="2 3">
    <name type="scientific">Erysiphe neolycopersici</name>
    <dbReference type="NCBI Taxonomy" id="212602"/>
    <lineage>
        <taxon>Eukaryota</taxon>
        <taxon>Fungi</taxon>
        <taxon>Dikarya</taxon>
        <taxon>Ascomycota</taxon>
        <taxon>Pezizomycotina</taxon>
        <taxon>Leotiomycetes</taxon>
        <taxon>Erysiphales</taxon>
        <taxon>Erysiphaceae</taxon>
        <taxon>Erysiphe</taxon>
    </lineage>
</organism>
<feature type="transmembrane region" description="Helical" evidence="1">
    <location>
        <begin position="58"/>
        <end position="82"/>
    </location>
</feature>
<gene>
    <name evidence="2" type="ORF">OnM2_014010</name>
</gene>
<dbReference type="PANTHER" id="PTHR28002:SF1">
    <property type="entry name" value="MIOREX COMPLEX COMPONENT 11"/>
    <property type="match status" value="1"/>
</dbReference>
<comment type="caution">
    <text evidence="2">The sequence shown here is derived from an EMBL/GenBank/DDBJ whole genome shotgun (WGS) entry which is preliminary data.</text>
</comment>
<keyword evidence="1" id="KW-0472">Membrane</keyword>
<feature type="transmembrane region" description="Helical" evidence="1">
    <location>
        <begin position="158"/>
        <end position="183"/>
    </location>
</feature>
<protein>
    <submittedName>
        <fullName evidence="2">Uncharacterized protein</fullName>
    </submittedName>
</protein>
<dbReference type="GO" id="GO:0005739">
    <property type="term" value="C:mitochondrion"/>
    <property type="evidence" value="ECO:0007669"/>
    <property type="project" value="TreeGrafter"/>
</dbReference>
<keyword evidence="1" id="KW-1133">Transmembrane helix</keyword>
<dbReference type="PANTHER" id="PTHR28002">
    <property type="entry name" value="MIOREX COMPLEX COMPONENT 11"/>
    <property type="match status" value="1"/>
</dbReference>
<dbReference type="InterPro" id="IPR018811">
    <property type="entry name" value="MRX11"/>
</dbReference>
<sequence>MLRPWQIRISTFGQWSHNVYRRNASTRSQVRIERIVNRLPKYMRPYVRDLKSAPFTHILSFLILHELTAILPLVGFTAGFYYSGWSPQTWVKSMWVDDGVEKFGRYFSKKRWFGFGQTEGEMMDKTKNPELGQNDVGIVEESDITKNALGMMINSEMFLIQVATAYVITKILLPVRVAASIWFTPWFAKKVLGSFIRFYTRS</sequence>
<dbReference type="Pfam" id="PF10306">
    <property type="entry name" value="FLILHELTA"/>
    <property type="match status" value="1"/>
</dbReference>
<accession>A0A420I5L4</accession>
<keyword evidence="3" id="KW-1185">Reference proteome</keyword>
<dbReference type="AlphaFoldDB" id="A0A420I5L4"/>
<dbReference type="OrthoDB" id="5580261at2759"/>
<proteinExistence type="predicted"/>
<name>A0A420I5L4_9PEZI</name>
<dbReference type="Proteomes" id="UP000286134">
    <property type="component" value="Unassembled WGS sequence"/>
</dbReference>
<evidence type="ECO:0000313" key="2">
    <source>
        <dbReference type="EMBL" id="RKF64956.1"/>
    </source>
</evidence>
<evidence type="ECO:0000256" key="1">
    <source>
        <dbReference type="SAM" id="Phobius"/>
    </source>
</evidence>
<reference evidence="2 3" key="1">
    <citation type="journal article" date="2018" name="BMC Genomics">
        <title>Comparative genome analyses reveal sequence features reflecting distinct modes of host-adaptation between dicot and monocot powdery mildew.</title>
        <authorList>
            <person name="Wu Y."/>
            <person name="Ma X."/>
            <person name="Pan Z."/>
            <person name="Kale S.D."/>
            <person name="Song Y."/>
            <person name="King H."/>
            <person name="Zhang Q."/>
            <person name="Presley C."/>
            <person name="Deng X."/>
            <person name="Wei C.I."/>
            <person name="Xiao S."/>
        </authorList>
    </citation>
    <scope>NUCLEOTIDE SEQUENCE [LARGE SCALE GENOMIC DNA]</scope>
    <source>
        <strain evidence="2">UMSG2</strain>
    </source>
</reference>
<keyword evidence="1" id="KW-0812">Transmembrane</keyword>
<evidence type="ECO:0000313" key="3">
    <source>
        <dbReference type="Proteomes" id="UP000286134"/>
    </source>
</evidence>